<protein>
    <submittedName>
        <fullName evidence="1">BTAD domain-containing putative transcriptional regulator</fullName>
    </submittedName>
</protein>
<dbReference type="Pfam" id="PF13424">
    <property type="entry name" value="TPR_12"/>
    <property type="match status" value="1"/>
</dbReference>
<dbReference type="InterPro" id="IPR019734">
    <property type="entry name" value="TPR_rpt"/>
</dbReference>
<sequence length="1014" mass="107750">MRFGILGSLEVTVDGRPVDLPSPRLRAALALLLLNRDRPVGIPRFVDALWGEEPPRTARAQVHTAISKLRQLLPDDALHEAGEAAADGIVADGIVADGAADGAPAAGGPGERITLEPGGYRLRAAAEDVDADCFADLVAAARDLQRSGDRQAALGPLRSGLALWRGEALSAIEAPFAAASRTRLQEERRAAYELLADLELAGGNYLAVVPELTALLEEHPYWESIAERLALALSHGGRQTDALAVLRTTRDRLAQDFGLDPGPGLADLERLILRGELPRTGGGPTGAVAQAAVATATATTAAAATVLPKAPIPPTAQDPTAGAGPIPPSAATSTSPAAKDSAPAAAQPPPASGPRPAQLPAPSYGFVGRENELAALSGVRDGAGGEARVALVSGPPGVGKTSLALRWAQQHAAAFQDGQLFVDLHGYDQYERESAQRVLERFLLALGVPGYQIPADQPAREDLYRSTVAGRRLLIVLDNASDDEQVRPLLPGTADGMVLVTSRGRLGGLAADTGARVIDLGMLTRREAVEALGRIVGAERVEAAPEAADALAQLCGGLPLALRISAVRLNQEPGVALAELAAELSPEEDRLAGLSIPGSSTHAVSRTLDHSYRLLGEVDARCFRLLCGFPGPALNVPAAAALLGVERGAQAQPPLRALLAAHLVERPASDRYVLHDLVRLYGRELAAEFPQEQDQALARLCDWYITAVDAAQQLLYPVAFAIPTDLRHPWTGPLPFTDRDAAVEWFGSEDDNLLALIRHGAAQGEHRVVWQLALGHAAYLLHRHQLGLLVEISELGERSALAAGLDMPAGKLANYAGIAYSMLRDLRARDAYGRAMSAALREGDELRATRIRSNLGNLHYELEQFAEAAVQQAEALAAARRLDDQQLVSALLANLALTQLELGRLEEAQELVSEAILASEKLENHEAAAVYRGQLGFVQLRRGRLDEALTLSEAALAAAERFDNPLLRGRMFDQVGQVLAALDQHERARESWQRALVLLEEIDSPEADIVRARL</sequence>
<dbReference type="Gene3D" id="1.10.10.10">
    <property type="entry name" value="Winged helix-like DNA-binding domain superfamily/Winged helix DNA-binding domain"/>
    <property type="match status" value="1"/>
</dbReference>
<dbReference type="SUPFAM" id="SSF46894">
    <property type="entry name" value="C-terminal effector domain of the bipartite response regulators"/>
    <property type="match status" value="1"/>
</dbReference>
<dbReference type="SMART" id="SM00862">
    <property type="entry name" value="Trans_reg_C"/>
    <property type="match status" value="1"/>
</dbReference>
<dbReference type="InterPro" id="IPR051677">
    <property type="entry name" value="AfsR-DnrI-RedD_regulator"/>
</dbReference>
<dbReference type="SUPFAM" id="SSF52540">
    <property type="entry name" value="P-loop containing nucleoside triphosphate hydrolases"/>
    <property type="match status" value="1"/>
</dbReference>
<dbReference type="PROSITE" id="PS51755">
    <property type="entry name" value="OMPR_PHOB"/>
    <property type="match status" value="1"/>
</dbReference>
<proteinExistence type="predicted"/>
<dbReference type="InterPro" id="IPR036388">
    <property type="entry name" value="WH-like_DNA-bd_sf"/>
</dbReference>
<dbReference type="InterPro" id="IPR041664">
    <property type="entry name" value="AAA_16"/>
</dbReference>
<dbReference type="Proteomes" id="UP001592582">
    <property type="component" value="Unassembled WGS sequence"/>
</dbReference>
<accession>A0ABV6VAS0</accession>
<keyword evidence="2" id="KW-1185">Reference proteome</keyword>
<evidence type="ECO:0000313" key="1">
    <source>
        <dbReference type="EMBL" id="MFC1410820.1"/>
    </source>
</evidence>
<dbReference type="SMART" id="SM01043">
    <property type="entry name" value="BTAD"/>
    <property type="match status" value="1"/>
</dbReference>
<dbReference type="Pfam" id="PF13191">
    <property type="entry name" value="AAA_16"/>
    <property type="match status" value="1"/>
</dbReference>
<gene>
    <name evidence="1" type="ORF">ACEZDG_16265</name>
</gene>
<name>A0ABV6VAS0_9ACTN</name>
<dbReference type="PANTHER" id="PTHR35807">
    <property type="entry name" value="TRANSCRIPTIONAL REGULATOR REDD-RELATED"/>
    <property type="match status" value="1"/>
</dbReference>
<dbReference type="InterPro" id="IPR027417">
    <property type="entry name" value="P-loop_NTPase"/>
</dbReference>
<dbReference type="SMART" id="SM00028">
    <property type="entry name" value="TPR"/>
    <property type="match status" value="4"/>
</dbReference>
<reference evidence="1 2" key="1">
    <citation type="submission" date="2024-09" db="EMBL/GenBank/DDBJ databases">
        <authorList>
            <person name="Lee S.D."/>
        </authorList>
    </citation>
    <scope>NUCLEOTIDE SEQUENCE [LARGE SCALE GENOMIC DNA]</scope>
    <source>
        <strain evidence="1 2">N1-1</strain>
    </source>
</reference>
<evidence type="ECO:0000313" key="2">
    <source>
        <dbReference type="Proteomes" id="UP001592582"/>
    </source>
</evidence>
<dbReference type="EMBL" id="JBHEZX010000006">
    <property type="protein sequence ID" value="MFC1410820.1"/>
    <property type="molecule type" value="Genomic_DNA"/>
</dbReference>
<organism evidence="1 2">
    <name type="scientific">Streptacidiphilus alkalitolerans</name>
    <dbReference type="NCBI Taxonomy" id="3342712"/>
    <lineage>
        <taxon>Bacteria</taxon>
        <taxon>Bacillati</taxon>
        <taxon>Actinomycetota</taxon>
        <taxon>Actinomycetes</taxon>
        <taxon>Kitasatosporales</taxon>
        <taxon>Streptomycetaceae</taxon>
        <taxon>Streptacidiphilus</taxon>
    </lineage>
</organism>
<dbReference type="Gene3D" id="1.25.40.10">
    <property type="entry name" value="Tetratricopeptide repeat domain"/>
    <property type="match status" value="2"/>
</dbReference>
<dbReference type="PANTHER" id="PTHR35807:SF1">
    <property type="entry name" value="TRANSCRIPTIONAL REGULATOR REDD"/>
    <property type="match status" value="1"/>
</dbReference>
<dbReference type="CDD" id="cd15831">
    <property type="entry name" value="BTAD"/>
    <property type="match status" value="1"/>
</dbReference>
<dbReference type="InterPro" id="IPR005158">
    <property type="entry name" value="BTAD"/>
</dbReference>
<dbReference type="Pfam" id="PF03704">
    <property type="entry name" value="BTAD"/>
    <property type="match status" value="1"/>
</dbReference>
<dbReference type="PRINTS" id="PR00364">
    <property type="entry name" value="DISEASERSIST"/>
</dbReference>
<dbReference type="InterPro" id="IPR011990">
    <property type="entry name" value="TPR-like_helical_dom_sf"/>
</dbReference>
<dbReference type="SUPFAM" id="SSF48452">
    <property type="entry name" value="TPR-like"/>
    <property type="match status" value="2"/>
</dbReference>
<comment type="caution">
    <text evidence="1">The sequence shown here is derived from an EMBL/GenBank/DDBJ whole genome shotgun (WGS) entry which is preliminary data.</text>
</comment>
<dbReference type="Gene3D" id="3.40.50.300">
    <property type="entry name" value="P-loop containing nucleotide triphosphate hydrolases"/>
    <property type="match status" value="1"/>
</dbReference>
<dbReference type="InterPro" id="IPR001867">
    <property type="entry name" value="OmpR/PhoB-type_DNA-bd"/>
</dbReference>
<dbReference type="InterPro" id="IPR016032">
    <property type="entry name" value="Sig_transdc_resp-reg_C-effctor"/>
</dbReference>